<accession>A0AA35SC99</accession>
<evidence type="ECO:0000313" key="2">
    <source>
        <dbReference type="Proteomes" id="UP001174909"/>
    </source>
</evidence>
<name>A0AA35SC99_GEOBA</name>
<dbReference type="EMBL" id="CASHTH010002272">
    <property type="protein sequence ID" value="CAI8027343.1"/>
    <property type="molecule type" value="Genomic_DNA"/>
</dbReference>
<keyword evidence="2" id="KW-1185">Reference proteome</keyword>
<proteinExistence type="predicted"/>
<organism evidence="1 2">
    <name type="scientific">Geodia barretti</name>
    <name type="common">Barrett's horny sponge</name>
    <dbReference type="NCBI Taxonomy" id="519541"/>
    <lineage>
        <taxon>Eukaryota</taxon>
        <taxon>Metazoa</taxon>
        <taxon>Porifera</taxon>
        <taxon>Demospongiae</taxon>
        <taxon>Heteroscleromorpha</taxon>
        <taxon>Tetractinellida</taxon>
        <taxon>Astrophorina</taxon>
        <taxon>Geodiidae</taxon>
        <taxon>Geodia</taxon>
    </lineage>
</organism>
<reference evidence="1" key="1">
    <citation type="submission" date="2023-03" db="EMBL/GenBank/DDBJ databases">
        <authorList>
            <person name="Steffen K."/>
            <person name="Cardenas P."/>
        </authorList>
    </citation>
    <scope>NUCLEOTIDE SEQUENCE</scope>
</reference>
<dbReference type="Proteomes" id="UP001174909">
    <property type="component" value="Unassembled WGS sequence"/>
</dbReference>
<sequence length="467" mass="50913">MLAARHEAITARLAAVLTELESGGYGGAPEADLGLMALTGLMLEKLNEFEAIMAETSGSQDDPVGEAAAARHTALMDRVRDAAERVRRQREPASENGDASLWYAACFDCTTVLEAVRRFHQLRAELPQGDPMRDPWLTIMLDLAQEASGNRARLQDTAIPDLDDGLAVARAALLAEAHAALDELEETVATNRREFNQGLPMVIRPALAALPAVAERAAAAEIGPADVHIARFDEPDPTSPHARGGLAVVYYYRGAKVVQSMLETYPTGFPAGSARRHVERLIDQLLALGPDDEELSDILLPHAAALLDLVNAGLHDVSRAGFDTFIARLQEQDLRHGAMLDVVTAVAGTDRDVWEYLLDDSDFDTEFANRRQARAIITAARRQGLDSVKLAKLAMTMGHDAEDLGVTLPAINREALQTLLRVALEAGFRHDAIDRIHQFMDPHGYEDALYARVRAGKGVDDDWDEDL</sequence>
<gene>
    <name evidence="1" type="ORF">GBAR_LOCUS15643</name>
</gene>
<evidence type="ECO:0000313" key="1">
    <source>
        <dbReference type="EMBL" id="CAI8027343.1"/>
    </source>
</evidence>
<protein>
    <submittedName>
        <fullName evidence="1">Uncharacterized protein</fullName>
    </submittedName>
</protein>
<dbReference type="AlphaFoldDB" id="A0AA35SC99"/>
<comment type="caution">
    <text evidence="1">The sequence shown here is derived from an EMBL/GenBank/DDBJ whole genome shotgun (WGS) entry which is preliminary data.</text>
</comment>